<dbReference type="RefSeq" id="WP_184421227.1">
    <property type="nucleotide sequence ID" value="NZ_JACHHU010000001.1"/>
</dbReference>
<name>A0A7X0NE11_9GAMM</name>
<dbReference type="Proteomes" id="UP000537141">
    <property type="component" value="Unassembled WGS sequence"/>
</dbReference>
<dbReference type="Gene3D" id="3.40.190.10">
    <property type="entry name" value="Periplasmic binding protein-like II"/>
    <property type="match status" value="1"/>
</dbReference>
<dbReference type="AlphaFoldDB" id="A0A7X0NE11"/>
<organism evidence="1 2">
    <name type="scientific">Thalassotalea piscium</name>
    <dbReference type="NCBI Taxonomy" id="1230533"/>
    <lineage>
        <taxon>Bacteria</taxon>
        <taxon>Pseudomonadati</taxon>
        <taxon>Pseudomonadota</taxon>
        <taxon>Gammaproteobacteria</taxon>
        <taxon>Alteromonadales</taxon>
        <taxon>Colwelliaceae</taxon>
        <taxon>Thalassotalea</taxon>
    </lineage>
</organism>
<dbReference type="EMBL" id="JACHHU010000001">
    <property type="protein sequence ID" value="MBB6541719.1"/>
    <property type="molecule type" value="Genomic_DNA"/>
</dbReference>
<proteinExistence type="predicted"/>
<reference evidence="1 2" key="1">
    <citation type="submission" date="2020-08" db="EMBL/GenBank/DDBJ databases">
        <title>Genomic Encyclopedia of Type Strains, Phase IV (KMG-IV): sequencing the most valuable type-strain genomes for metagenomic binning, comparative biology and taxonomic classification.</title>
        <authorList>
            <person name="Goeker M."/>
        </authorList>
    </citation>
    <scope>NUCLEOTIDE SEQUENCE [LARGE SCALE GENOMIC DNA]</scope>
    <source>
        <strain evidence="1 2">DSM 26287</strain>
    </source>
</reference>
<evidence type="ECO:0000313" key="1">
    <source>
        <dbReference type="EMBL" id="MBB6541719.1"/>
    </source>
</evidence>
<evidence type="ECO:0000313" key="2">
    <source>
        <dbReference type="Proteomes" id="UP000537141"/>
    </source>
</evidence>
<protein>
    <submittedName>
        <fullName evidence="1">Polar amino acid transport system substrate-binding protein</fullName>
    </submittedName>
</protein>
<accession>A0A7X0NE11</accession>
<keyword evidence="2" id="KW-1185">Reference proteome</keyword>
<gene>
    <name evidence="1" type="ORF">HNQ55_000193</name>
</gene>
<dbReference type="SUPFAM" id="SSF53850">
    <property type="entry name" value="Periplasmic binding protein-like II"/>
    <property type="match status" value="1"/>
</dbReference>
<comment type="caution">
    <text evidence="1">The sequence shown here is derived from an EMBL/GenBank/DDBJ whole genome shotgun (WGS) entry which is preliminary data.</text>
</comment>
<sequence>MFAQTKVDVIAVEYPPFLTLSKKNYGTSIELLNKNKLTSNFSWVPLFYPPARANKLVYSGRWCASFYPPPPSENIIRYTLSEENVRIGLARLHQPVEFFWQSISELKSHSISLLRSSDKSDFINRLKSENISINYVESVVEAIDMVLSGKVDYAMIDNIAFNELAEKNRLQFSSSYFFETQIDIYFNKQCEQLKPLIESIPLKD</sequence>